<keyword evidence="3" id="KW-1185">Reference proteome</keyword>
<evidence type="ECO:0000313" key="2">
    <source>
        <dbReference type="EMBL" id="QQL44085.1"/>
    </source>
</evidence>
<dbReference type="Proteomes" id="UP000475117">
    <property type="component" value="Chromosome"/>
</dbReference>
<organism evidence="2 3">
    <name type="scientific">Sulfuriroseicoccus oceanibius</name>
    <dbReference type="NCBI Taxonomy" id="2707525"/>
    <lineage>
        <taxon>Bacteria</taxon>
        <taxon>Pseudomonadati</taxon>
        <taxon>Verrucomicrobiota</taxon>
        <taxon>Verrucomicrobiia</taxon>
        <taxon>Verrucomicrobiales</taxon>
        <taxon>Verrucomicrobiaceae</taxon>
        <taxon>Sulfuriroseicoccus</taxon>
    </lineage>
</organism>
<reference evidence="2 3" key="1">
    <citation type="submission" date="2020-12" db="EMBL/GenBank/DDBJ databases">
        <title>Sulforoseuscoccus oceanibium gen. nov., sp. nov., a representative of the phylum Verrucomicrobia with special cytoplasmic membrane, and proposal of Sulforoseuscoccusaceae fam. nov.</title>
        <authorList>
            <person name="Xi F."/>
        </authorList>
    </citation>
    <scope>NUCLEOTIDE SEQUENCE [LARGE SCALE GENOMIC DNA]</scope>
    <source>
        <strain evidence="2 3">T37</strain>
    </source>
</reference>
<dbReference type="RefSeq" id="WP_164362614.1">
    <property type="nucleotide sequence ID" value="NZ_CP066776.1"/>
</dbReference>
<protein>
    <submittedName>
        <fullName evidence="2">Uncharacterized protein</fullName>
    </submittedName>
</protein>
<gene>
    <name evidence="2" type="ORF">G3M56_009280</name>
</gene>
<name>A0A6B3L9R7_9BACT</name>
<accession>A0A6B3L9R7</accession>
<proteinExistence type="predicted"/>
<dbReference type="EMBL" id="CP066776">
    <property type="protein sequence ID" value="QQL44085.1"/>
    <property type="molecule type" value="Genomic_DNA"/>
</dbReference>
<sequence>MKRTRYGLLSLAFIVIVASAAFLVFRTVRQSVASEGYDTNEAAWNYLIRRGEIRFQLADGCVIKGIQTGNTQGTIANSNEAYLRLGYGAFTTTIEYADASGAPQLITIRTDKFNNWNRVLYVQDNHGNFTRIDNGVVQDPDSINIKQGEQVGARQPATRSESKSE</sequence>
<evidence type="ECO:0000313" key="3">
    <source>
        <dbReference type="Proteomes" id="UP000475117"/>
    </source>
</evidence>
<dbReference type="KEGG" id="soa:G3M56_009280"/>
<evidence type="ECO:0000256" key="1">
    <source>
        <dbReference type="SAM" id="MobiDB-lite"/>
    </source>
</evidence>
<feature type="region of interest" description="Disordered" evidence="1">
    <location>
        <begin position="145"/>
        <end position="165"/>
    </location>
</feature>
<dbReference type="AlphaFoldDB" id="A0A6B3L9R7"/>